<keyword evidence="9" id="KW-1185">Reference proteome</keyword>
<dbReference type="STRING" id="521045.Kole_1367"/>
<gene>
    <name evidence="8" type="ordered locus">Kole_1367</name>
</gene>
<dbReference type="InterPro" id="IPR005899">
    <property type="entry name" value="Na_pump_deCOase"/>
</dbReference>
<keyword evidence="4 7" id="KW-1133">Transmembrane helix</keyword>
<keyword evidence="3 7" id="KW-0812">Transmembrane</keyword>
<dbReference type="GO" id="GO:0015081">
    <property type="term" value="F:sodium ion transmembrane transporter activity"/>
    <property type="evidence" value="ECO:0007669"/>
    <property type="project" value="InterPro"/>
</dbReference>
<organism evidence="8 9">
    <name type="scientific">Kosmotoga olearia (strain ATCC BAA-1733 / DSM 21960 / TBF 19.5.1)</name>
    <dbReference type="NCBI Taxonomy" id="521045"/>
    <lineage>
        <taxon>Bacteria</taxon>
        <taxon>Thermotogati</taxon>
        <taxon>Thermotogota</taxon>
        <taxon>Thermotogae</taxon>
        <taxon>Kosmotogales</taxon>
        <taxon>Kosmotogaceae</taxon>
        <taxon>Kosmotoga</taxon>
    </lineage>
</organism>
<evidence type="ECO:0000256" key="5">
    <source>
        <dbReference type="ARBA" id="ARBA00023136"/>
    </source>
</evidence>
<accession>C5CDP9</accession>
<dbReference type="GO" id="GO:0005886">
    <property type="term" value="C:plasma membrane"/>
    <property type="evidence" value="ECO:0007669"/>
    <property type="project" value="UniProtKB-SubCell"/>
</dbReference>
<evidence type="ECO:0000256" key="2">
    <source>
        <dbReference type="ARBA" id="ARBA00022475"/>
    </source>
</evidence>
<evidence type="ECO:0000256" key="4">
    <source>
        <dbReference type="ARBA" id="ARBA00022989"/>
    </source>
</evidence>
<proteinExistence type="predicted"/>
<protein>
    <recommendedName>
        <fullName evidence="10">Sodium pump decarboxylase gamma subunit</fullName>
    </recommendedName>
</protein>
<sequence>MDLTVGQVTLIGLSVVFLTFVILYVFFVSMGKILSPAKKSRPMLRESYKVSPEEMKYERERIMKSEQPEELVAAITAAITTIIESDRFIIRSIKPSRKLRSSWKSRKPMTQWKPRRSKKC</sequence>
<comment type="subcellular location">
    <subcellularLocation>
        <location evidence="1">Cell membrane</location>
    </subcellularLocation>
</comment>
<reference evidence="8 9" key="1">
    <citation type="submission" date="2009-06" db="EMBL/GenBank/DDBJ databases">
        <title>Complete sequence of Thermotogales bacterium TBF 19.5.1.</title>
        <authorList>
            <consortium name="US DOE Joint Genome Institute"/>
            <person name="Lucas S."/>
            <person name="Copeland A."/>
            <person name="Lapidus A."/>
            <person name="Glavina del Rio T."/>
            <person name="Tice H."/>
            <person name="Bruce D."/>
            <person name="Goodwin L."/>
            <person name="Pitluck S."/>
            <person name="Chertkov O."/>
            <person name="Brettin T."/>
            <person name="Detter J.C."/>
            <person name="Han C."/>
            <person name="Schmutz J."/>
            <person name="Larimer F."/>
            <person name="Land M."/>
            <person name="Hauser L."/>
            <person name="Kyrpides N."/>
            <person name="Ovchinnikova G."/>
            <person name="Noll K."/>
        </authorList>
    </citation>
    <scope>NUCLEOTIDE SEQUENCE [LARGE SCALE GENOMIC DNA]</scope>
    <source>
        <strain evidence="9">ATCC BAA-1733 / DSM 21960 / TBF 19.5.1</strain>
    </source>
</reference>
<dbReference type="KEGG" id="kol:Kole_1367"/>
<evidence type="ECO:0000256" key="6">
    <source>
        <dbReference type="SAM" id="MobiDB-lite"/>
    </source>
</evidence>
<dbReference type="EMBL" id="CP001634">
    <property type="protein sequence ID" value="ACR80061.1"/>
    <property type="molecule type" value="Genomic_DNA"/>
</dbReference>
<evidence type="ECO:0000313" key="8">
    <source>
        <dbReference type="EMBL" id="ACR80061.1"/>
    </source>
</evidence>
<evidence type="ECO:0000256" key="7">
    <source>
        <dbReference type="SAM" id="Phobius"/>
    </source>
</evidence>
<feature type="region of interest" description="Disordered" evidence="6">
    <location>
        <begin position="98"/>
        <end position="120"/>
    </location>
</feature>
<evidence type="ECO:0000313" key="9">
    <source>
        <dbReference type="Proteomes" id="UP000002382"/>
    </source>
</evidence>
<dbReference type="eggNOG" id="ENOG502ZD9W">
    <property type="taxonomic scope" value="Bacteria"/>
</dbReference>
<dbReference type="Pfam" id="PF04277">
    <property type="entry name" value="OAD_gamma"/>
    <property type="match status" value="1"/>
</dbReference>
<keyword evidence="2" id="KW-1003">Cell membrane</keyword>
<dbReference type="RefSeq" id="WP_015868710.1">
    <property type="nucleotide sequence ID" value="NC_012785.1"/>
</dbReference>
<dbReference type="HOGENOM" id="CLU_2046567_0_0_0"/>
<reference evidence="8 9" key="2">
    <citation type="journal article" date="2011" name="J. Bacteriol.">
        <title>Genome Sequence of Kosmotoga olearia Strain TBF 19.5.1, a Thermophilic Bacterium with a Wide Growth Temperature Range, Isolated from the Troll B Oil Platform in the North Sea.</title>
        <authorList>
            <person name="Swithers K.S."/>
            <person name="Dipippo J.L."/>
            <person name="Bruce D.C."/>
            <person name="Detter C."/>
            <person name="Tapia R."/>
            <person name="Han S."/>
            <person name="Goodwin L.A."/>
            <person name="Han J."/>
            <person name="Woyke T."/>
            <person name="Pitluck S."/>
            <person name="Pennacchio L."/>
            <person name="Nolan M."/>
            <person name="Mikhailova N."/>
            <person name="Land M.L."/>
            <person name="Nesbo C.L."/>
            <person name="Gogarten J.P."/>
            <person name="Noll K.M."/>
        </authorList>
    </citation>
    <scope>NUCLEOTIDE SEQUENCE [LARGE SCALE GENOMIC DNA]</scope>
    <source>
        <strain evidence="9">ATCC BAA-1733 / DSM 21960 / TBF 19.5.1</strain>
    </source>
</reference>
<evidence type="ECO:0008006" key="10">
    <source>
        <dbReference type="Google" id="ProtNLM"/>
    </source>
</evidence>
<feature type="transmembrane region" description="Helical" evidence="7">
    <location>
        <begin position="12"/>
        <end position="35"/>
    </location>
</feature>
<evidence type="ECO:0000256" key="1">
    <source>
        <dbReference type="ARBA" id="ARBA00004236"/>
    </source>
</evidence>
<evidence type="ECO:0000256" key="3">
    <source>
        <dbReference type="ARBA" id="ARBA00022692"/>
    </source>
</evidence>
<dbReference type="Proteomes" id="UP000002382">
    <property type="component" value="Chromosome"/>
</dbReference>
<keyword evidence="5 7" id="KW-0472">Membrane</keyword>
<dbReference type="GO" id="GO:0036376">
    <property type="term" value="P:sodium ion export across plasma membrane"/>
    <property type="evidence" value="ECO:0007669"/>
    <property type="project" value="InterPro"/>
</dbReference>
<name>C5CDP9_KOSOT</name>
<dbReference type="AlphaFoldDB" id="C5CDP9"/>